<dbReference type="KEGG" id="ccz:CCALI_02095"/>
<dbReference type="EMBL" id="HF951689">
    <property type="protein sequence ID" value="CCW35902.1"/>
    <property type="molecule type" value="Genomic_DNA"/>
</dbReference>
<dbReference type="STRING" id="454171.CP488_01995"/>
<dbReference type="NCBIfam" id="TIGR02530">
    <property type="entry name" value="flg_new"/>
    <property type="match status" value="1"/>
</dbReference>
<gene>
    <name evidence="2" type="ORF">CCALI_02095</name>
</gene>
<feature type="region of interest" description="Disordered" evidence="1">
    <location>
        <begin position="1"/>
        <end position="35"/>
    </location>
</feature>
<sequence length="143" mass="15613">MSEPIRVLPVGQGVGAPDRPQESATKQRTSQQPSFADLLRAQQGIAPLEPTRSSGAPEVPGLRFSAHAQTRMHSRQITLEAQHVERLQNAVQRAEGKGARDALILMDNMAMVVSIKNRTVVTVVDRDHLKENVFTNIDSAVIA</sequence>
<accession>S0EZ16</accession>
<dbReference type="OrthoDB" id="165650at2"/>
<proteinExistence type="predicted"/>
<evidence type="ECO:0000256" key="1">
    <source>
        <dbReference type="SAM" id="MobiDB-lite"/>
    </source>
</evidence>
<dbReference type="Pfam" id="PF12611">
    <property type="entry name" value="Flagellar_put"/>
    <property type="match status" value="1"/>
</dbReference>
<evidence type="ECO:0000313" key="3">
    <source>
        <dbReference type="Proteomes" id="UP000014227"/>
    </source>
</evidence>
<organism evidence="2 3">
    <name type="scientific">Chthonomonas calidirosea (strain DSM 23976 / ICMP 18418 / T49)</name>
    <dbReference type="NCBI Taxonomy" id="1303518"/>
    <lineage>
        <taxon>Bacteria</taxon>
        <taxon>Bacillati</taxon>
        <taxon>Armatimonadota</taxon>
        <taxon>Chthonomonadia</taxon>
        <taxon>Chthonomonadales</taxon>
        <taxon>Chthonomonadaceae</taxon>
        <taxon>Chthonomonas</taxon>
    </lineage>
</organism>
<keyword evidence="2" id="KW-0969">Cilium</keyword>
<reference evidence="3" key="1">
    <citation type="submission" date="2013-03" db="EMBL/GenBank/DDBJ databases">
        <title>Genome sequence of Chthonomonas calidirosea, the first sequenced genome from the Armatimonadetes phylum (formally candidate division OP10).</title>
        <authorList>
            <person name="Lee K.C.Y."/>
            <person name="Morgan X.C."/>
            <person name="Dunfield P.F."/>
            <person name="Tamas I."/>
            <person name="Houghton K.M."/>
            <person name="Vyssotski M."/>
            <person name="Ryan J.L.J."/>
            <person name="Lagutin K."/>
            <person name="McDonald I.R."/>
            <person name="Stott M.B."/>
        </authorList>
    </citation>
    <scope>NUCLEOTIDE SEQUENCE [LARGE SCALE GENOMIC DNA]</scope>
    <source>
        <strain evidence="3">DSM 23976 / ICMP 18418 / T49</strain>
    </source>
</reference>
<dbReference type="InterPro" id="IPR013367">
    <property type="entry name" value="Flagellar_put"/>
</dbReference>
<keyword evidence="2" id="KW-0966">Cell projection</keyword>
<dbReference type="RefSeq" id="WP_016483425.1">
    <property type="nucleotide sequence ID" value="NC_021487.1"/>
</dbReference>
<name>S0EZ16_CHTCT</name>
<protein>
    <submittedName>
        <fullName evidence="2">Flagellar operon protein</fullName>
    </submittedName>
</protein>
<feature type="compositionally biased region" description="Polar residues" evidence="1">
    <location>
        <begin position="22"/>
        <end position="34"/>
    </location>
</feature>
<keyword evidence="2" id="KW-0282">Flagellum</keyword>
<dbReference type="AlphaFoldDB" id="S0EZ16"/>
<evidence type="ECO:0000313" key="2">
    <source>
        <dbReference type="EMBL" id="CCW35902.1"/>
    </source>
</evidence>
<keyword evidence="3" id="KW-1185">Reference proteome</keyword>
<dbReference type="Proteomes" id="UP000014227">
    <property type="component" value="Chromosome I"/>
</dbReference>
<dbReference type="eggNOG" id="ENOG5032Y5R">
    <property type="taxonomic scope" value="Bacteria"/>
</dbReference>
<dbReference type="HOGENOM" id="CLU_145226_0_0_0"/>
<dbReference type="InParanoid" id="S0EZ16"/>
<dbReference type="PATRIC" id="fig|1303518.3.peg.2165"/>